<feature type="coiled-coil region" evidence="1">
    <location>
        <begin position="87"/>
        <end position="117"/>
    </location>
</feature>
<feature type="region of interest" description="Disordered" evidence="2">
    <location>
        <begin position="120"/>
        <end position="174"/>
    </location>
</feature>
<evidence type="ECO:0000256" key="1">
    <source>
        <dbReference type="SAM" id="Coils"/>
    </source>
</evidence>
<evidence type="ECO:0000313" key="4">
    <source>
        <dbReference type="Proteomes" id="UP000886885"/>
    </source>
</evidence>
<organism evidence="3 4">
    <name type="scientific">Populus tomentosa</name>
    <name type="common">Chinese white poplar</name>
    <dbReference type="NCBI Taxonomy" id="118781"/>
    <lineage>
        <taxon>Eukaryota</taxon>
        <taxon>Viridiplantae</taxon>
        <taxon>Streptophyta</taxon>
        <taxon>Embryophyta</taxon>
        <taxon>Tracheophyta</taxon>
        <taxon>Spermatophyta</taxon>
        <taxon>Magnoliopsida</taxon>
        <taxon>eudicotyledons</taxon>
        <taxon>Gunneridae</taxon>
        <taxon>Pentapetalae</taxon>
        <taxon>rosids</taxon>
        <taxon>fabids</taxon>
        <taxon>Malpighiales</taxon>
        <taxon>Salicaceae</taxon>
        <taxon>Saliceae</taxon>
        <taxon>Populus</taxon>
    </lineage>
</organism>
<dbReference type="Proteomes" id="UP000886885">
    <property type="component" value="Chromosome 7D"/>
</dbReference>
<sequence>MHVVFYLIDNRERLLQYGSPDHMARDCTGDPANKHHPLKNIIKDDVMQHGGDNNSRPEKRGTSRVTKIKDMERKNDVLKVNEVNILRSDLIEKNIWIEEKNEEMEEETMEITEREIQIVKEGCNDHKDDQDYRKRSSDSHRDHDSHKSERDERDHRHRSAKSDNDHKCLRDRSK</sequence>
<reference evidence="3" key="1">
    <citation type="journal article" date="2020" name="bioRxiv">
        <title>Hybrid origin of Populus tomentosa Carr. identified through genome sequencing and phylogenomic analysis.</title>
        <authorList>
            <person name="An X."/>
            <person name="Gao K."/>
            <person name="Chen Z."/>
            <person name="Li J."/>
            <person name="Yang X."/>
            <person name="Yang X."/>
            <person name="Zhou J."/>
            <person name="Guo T."/>
            <person name="Zhao T."/>
            <person name="Huang S."/>
            <person name="Miao D."/>
            <person name="Khan W.U."/>
            <person name="Rao P."/>
            <person name="Ye M."/>
            <person name="Lei B."/>
            <person name="Liao W."/>
            <person name="Wang J."/>
            <person name="Ji L."/>
            <person name="Li Y."/>
            <person name="Guo B."/>
            <person name="Mustafa N.S."/>
            <person name="Li S."/>
            <person name="Yun Q."/>
            <person name="Keller S.R."/>
            <person name="Mao J."/>
            <person name="Zhang R."/>
            <person name="Strauss S.H."/>
        </authorList>
    </citation>
    <scope>NUCLEOTIDE SEQUENCE</scope>
    <source>
        <strain evidence="3">GM15</strain>
        <tissue evidence="3">Leaf</tissue>
    </source>
</reference>
<keyword evidence="1" id="KW-0175">Coiled coil</keyword>
<evidence type="ECO:0000313" key="3">
    <source>
        <dbReference type="EMBL" id="KAG6767139.1"/>
    </source>
</evidence>
<name>A0A8X8CUK0_POPTO</name>
<evidence type="ECO:0000256" key="2">
    <source>
        <dbReference type="SAM" id="MobiDB-lite"/>
    </source>
</evidence>
<comment type="caution">
    <text evidence="3">The sequence shown here is derived from an EMBL/GenBank/DDBJ whole genome shotgun (WGS) entry which is preliminary data.</text>
</comment>
<keyword evidence="4" id="KW-1185">Reference proteome</keyword>
<dbReference type="AlphaFoldDB" id="A0A8X8CUK0"/>
<protein>
    <submittedName>
        <fullName evidence="3">Uncharacterized protein</fullName>
    </submittedName>
</protein>
<dbReference type="EMBL" id="JAAWWB010000014">
    <property type="protein sequence ID" value="KAG6767139.1"/>
    <property type="molecule type" value="Genomic_DNA"/>
</dbReference>
<accession>A0A8X8CUK0</accession>
<gene>
    <name evidence="3" type="ORF">POTOM_028318</name>
</gene>
<dbReference type="OrthoDB" id="1749805at2759"/>
<proteinExistence type="predicted"/>